<dbReference type="PANTHER" id="PTHR34069">
    <property type="entry name" value="3-OXOACYL-[ACYL-CARRIER-PROTEIN] SYNTHASE 3"/>
    <property type="match status" value="1"/>
</dbReference>
<evidence type="ECO:0000313" key="17">
    <source>
        <dbReference type="EMBL" id="BCN28717.1"/>
    </source>
</evidence>
<sequence length="321" mass="34984">MAAKIIGTGSYLPKQIITNNNLSTFVDTSDEWISTRTGIRERRIAKEETTSYLATNAALNAINDAGIDPLDIDLIIVGTMSGDYYLPSTACEVQNEIKAMNALCFDISAACTGFVCAYNTAEAYINAGLSKTALIIGSDTMSKLIDWKDRATCVLFGDGAGAAILKLNNEASPSYSVMGSDGSKKDMLICKTRSHNNLQQDIEEKPDYIKMNGGEVFKFAVKKVPESIEQLLEKSNVALDEIKYFILHQANSRILQAIAKKLNVEESKFPMNLDKYGNTSAASIPILLDELNKEGKLQHGDKIILSGFGGGLSWGSILLEW</sequence>
<dbReference type="HAMAP" id="MF_01815">
    <property type="entry name" value="FabH"/>
    <property type="match status" value="1"/>
</dbReference>
<dbReference type="UniPathway" id="UPA00094"/>
<dbReference type="Proteomes" id="UP000595897">
    <property type="component" value="Chromosome"/>
</dbReference>
<keyword evidence="18" id="KW-1185">Reference proteome</keyword>
<reference evidence="17 18" key="1">
    <citation type="submission" date="2020-11" db="EMBL/GenBank/DDBJ databases">
        <title>Draft genome sequencing of a Lachnospiraceae strain isolated from anoxic soil subjected to BSD treatment.</title>
        <authorList>
            <person name="Uek A."/>
            <person name="Tonouchi A."/>
        </authorList>
    </citation>
    <scope>NUCLEOTIDE SEQUENCE [LARGE SCALE GENOMIC DNA]</scope>
    <source>
        <strain evidence="17 18">TB5</strain>
    </source>
</reference>
<keyword evidence="14" id="KW-0511">Multifunctional enzyme</keyword>
<keyword evidence="8 14" id="KW-0275">Fatty acid biosynthesis</keyword>
<dbReference type="NCBIfam" id="NF006829">
    <property type="entry name" value="PRK09352.1"/>
    <property type="match status" value="1"/>
</dbReference>
<feature type="region of interest" description="ACP-binding" evidence="14">
    <location>
        <begin position="249"/>
        <end position="253"/>
    </location>
</feature>
<feature type="active site" evidence="14">
    <location>
        <position position="248"/>
    </location>
</feature>
<feature type="active site" evidence="14">
    <location>
        <position position="278"/>
    </location>
</feature>
<proteinExistence type="inferred from homology"/>
<dbReference type="Pfam" id="PF08545">
    <property type="entry name" value="ACP_syn_III"/>
    <property type="match status" value="1"/>
</dbReference>
<evidence type="ECO:0000256" key="2">
    <source>
        <dbReference type="ARBA" id="ARBA00008642"/>
    </source>
</evidence>
<evidence type="ECO:0000259" key="15">
    <source>
        <dbReference type="Pfam" id="PF08541"/>
    </source>
</evidence>
<dbReference type="InterPro" id="IPR004655">
    <property type="entry name" value="FabH"/>
</dbReference>
<evidence type="ECO:0000256" key="7">
    <source>
        <dbReference type="ARBA" id="ARBA00023098"/>
    </source>
</evidence>
<dbReference type="InterPro" id="IPR013751">
    <property type="entry name" value="ACP_syn_III_N"/>
</dbReference>
<feature type="domain" description="Beta-ketoacyl-[acyl-carrier-protein] synthase III N-terminal" evidence="16">
    <location>
        <begin position="105"/>
        <end position="182"/>
    </location>
</feature>
<comment type="similarity">
    <text evidence="2 14">Belongs to the thiolase-like superfamily. FabH family.</text>
</comment>
<evidence type="ECO:0000256" key="10">
    <source>
        <dbReference type="ARBA" id="ARBA00051096"/>
    </source>
</evidence>
<dbReference type="Gene3D" id="3.40.47.10">
    <property type="match status" value="1"/>
</dbReference>
<comment type="pathway">
    <text evidence="1 14">Lipid metabolism; fatty acid biosynthesis.</text>
</comment>
<organism evidence="17 18">
    <name type="scientific">Anaeromicropila herbilytica</name>
    <dbReference type="NCBI Taxonomy" id="2785025"/>
    <lineage>
        <taxon>Bacteria</taxon>
        <taxon>Bacillati</taxon>
        <taxon>Bacillota</taxon>
        <taxon>Clostridia</taxon>
        <taxon>Lachnospirales</taxon>
        <taxon>Lachnospiraceae</taxon>
        <taxon>Anaeromicropila</taxon>
    </lineage>
</organism>
<evidence type="ECO:0000256" key="12">
    <source>
        <dbReference type="ARBA" id="ARBA00052467"/>
    </source>
</evidence>
<gene>
    <name evidence="14 17" type="primary">fabH</name>
    <name evidence="17" type="ORF">bsdtb5_00120</name>
</gene>
<dbReference type="SUPFAM" id="SSF53901">
    <property type="entry name" value="Thiolase-like"/>
    <property type="match status" value="1"/>
</dbReference>
<evidence type="ECO:0000256" key="13">
    <source>
        <dbReference type="ARBA" id="ARBA00052985"/>
    </source>
</evidence>
<dbReference type="AlphaFoldDB" id="A0A7R7IAR5"/>
<keyword evidence="9 14" id="KW-0012">Acyltransferase</keyword>
<comment type="catalytic activity">
    <reaction evidence="12">
        <text>2-methylpropanoyl-CoA + malonyl-[ACP] + H(+) = 4-methyl-3-oxopentanoyl-[ACP] + CO2 + CoA</text>
        <dbReference type="Rhea" id="RHEA:42268"/>
        <dbReference type="Rhea" id="RHEA-COMP:9623"/>
        <dbReference type="Rhea" id="RHEA-COMP:9940"/>
        <dbReference type="ChEBI" id="CHEBI:15378"/>
        <dbReference type="ChEBI" id="CHEBI:16526"/>
        <dbReference type="ChEBI" id="CHEBI:57287"/>
        <dbReference type="ChEBI" id="CHEBI:57338"/>
        <dbReference type="ChEBI" id="CHEBI:78449"/>
        <dbReference type="ChEBI" id="CHEBI:78820"/>
        <dbReference type="EC" id="2.3.1.300"/>
    </reaction>
    <physiologicalReaction direction="left-to-right" evidence="12">
        <dbReference type="Rhea" id="RHEA:42269"/>
    </physiologicalReaction>
</comment>
<dbReference type="RefSeq" id="WP_271714029.1">
    <property type="nucleotide sequence ID" value="NZ_AP024169.1"/>
</dbReference>
<dbReference type="FunFam" id="3.40.47.10:FF:000004">
    <property type="entry name" value="3-oxoacyl-[acyl-carrier-protein] synthase 3"/>
    <property type="match status" value="1"/>
</dbReference>
<dbReference type="NCBIfam" id="TIGR00747">
    <property type="entry name" value="fabH"/>
    <property type="match status" value="1"/>
</dbReference>
<accession>A0A7R7IAR5</accession>
<evidence type="ECO:0000256" key="1">
    <source>
        <dbReference type="ARBA" id="ARBA00005194"/>
    </source>
</evidence>
<comment type="subcellular location">
    <subcellularLocation>
        <location evidence="14">Cytoplasm</location>
    </subcellularLocation>
</comment>
<keyword evidence="5 14" id="KW-0808">Transferase</keyword>
<dbReference type="CDD" id="cd00830">
    <property type="entry name" value="KAS_III"/>
    <property type="match status" value="1"/>
</dbReference>
<dbReference type="EMBL" id="AP024169">
    <property type="protein sequence ID" value="BCN28717.1"/>
    <property type="molecule type" value="Genomic_DNA"/>
</dbReference>
<keyword evidence="6 14" id="KW-0276">Fatty acid metabolism</keyword>
<feature type="domain" description="Beta-ketoacyl-[acyl-carrier-protein] synthase III C-terminal" evidence="15">
    <location>
        <begin position="232"/>
        <end position="321"/>
    </location>
</feature>
<comment type="domain">
    <text evidence="14">The last Arg residue of the ACP-binding site is essential for the weak association between ACP/AcpP and FabH.</text>
</comment>
<evidence type="ECO:0000256" key="4">
    <source>
        <dbReference type="ARBA" id="ARBA00022516"/>
    </source>
</evidence>
<comment type="catalytic activity">
    <reaction evidence="11">
        <text>(2S)-2-methylbutanoyl-CoA + malonyl-[ACP] + H(+) = (4S)-4-methyl-3-oxohexanoyl-[ACP] + CO2 + CoA</text>
        <dbReference type="Rhea" id="RHEA:42276"/>
        <dbReference type="Rhea" id="RHEA-COMP:9623"/>
        <dbReference type="Rhea" id="RHEA-COMP:17148"/>
        <dbReference type="ChEBI" id="CHEBI:15378"/>
        <dbReference type="ChEBI" id="CHEBI:16526"/>
        <dbReference type="ChEBI" id="CHEBI:57287"/>
        <dbReference type="ChEBI" id="CHEBI:78449"/>
        <dbReference type="ChEBI" id="CHEBI:88166"/>
        <dbReference type="ChEBI" id="CHEBI:167462"/>
        <dbReference type="EC" id="2.3.1.300"/>
    </reaction>
    <physiologicalReaction direction="left-to-right" evidence="11">
        <dbReference type="Rhea" id="RHEA:42277"/>
    </physiologicalReaction>
</comment>
<name>A0A7R7IAR5_9FIRM</name>
<dbReference type="GO" id="GO:0033818">
    <property type="term" value="F:beta-ketoacyl-acyl-carrier-protein synthase III activity"/>
    <property type="evidence" value="ECO:0007669"/>
    <property type="project" value="UniProtKB-UniRule"/>
</dbReference>
<dbReference type="Pfam" id="PF08541">
    <property type="entry name" value="ACP_syn_III_C"/>
    <property type="match status" value="1"/>
</dbReference>
<comment type="catalytic activity">
    <reaction evidence="10">
        <text>malonyl-[ACP] + acetyl-CoA + H(+) = 3-oxobutanoyl-[ACP] + CO2 + CoA</text>
        <dbReference type="Rhea" id="RHEA:12080"/>
        <dbReference type="Rhea" id="RHEA-COMP:9623"/>
        <dbReference type="Rhea" id="RHEA-COMP:9625"/>
        <dbReference type="ChEBI" id="CHEBI:15378"/>
        <dbReference type="ChEBI" id="CHEBI:16526"/>
        <dbReference type="ChEBI" id="CHEBI:57287"/>
        <dbReference type="ChEBI" id="CHEBI:57288"/>
        <dbReference type="ChEBI" id="CHEBI:78449"/>
        <dbReference type="ChEBI" id="CHEBI:78450"/>
        <dbReference type="EC" id="2.3.1.180"/>
    </reaction>
    <physiologicalReaction direction="left-to-right" evidence="10">
        <dbReference type="Rhea" id="RHEA:12081"/>
    </physiologicalReaction>
</comment>
<dbReference type="InterPro" id="IPR013747">
    <property type="entry name" value="ACP_syn_III_C"/>
</dbReference>
<dbReference type="EC" id="2.3.1.180" evidence="14"/>
<evidence type="ECO:0000256" key="8">
    <source>
        <dbReference type="ARBA" id="ARBA00023160"/>
    </source>
</evidence>
<keyword evidence="3 14" id="KW-0963">Cytoplasm</keyword>
<evidence type="ECO:0000256" key="9">
    <source>
        <dbReference type="ARBA" id="ARBA00023315"/>
    </source>
</evidence>
<evidence type="ECO:0000256" key="3">
    <source>
        <dbReference type="ARBA" id="ARBA00022490"/>
    </source>
</evidence>
<dbReference type="PANTHER" id="PTHR34069:SF2">
    <property type="entry name" value="BETA-KETOACYL-[ACYL-CARRIER-PROTEIN] SYNTHASE III"/>
    <property type="match status" value="1"/>
</dbReference>
<dbReference type="KEGG" id="ahb:bsdtb5_00120"/>
<protein>
    <recommendedName>
        <fullName evidence="14">Beta-ketoacyl-[acyl-carrier-protein] synthase III</fullName>
        <shortName evidence="14">Beta-ketoacyl-ACP synthase III</shortName>
        <shortName evidence="14">KAS III</shortName>
        <ecNumber evidence="14">2.3.1.180</ecNumber>
    </recommendedName>
    <alternativeName>
        <fullName evidence="14">3-oxoacyl-[acyl-carrier-protein] synthase 3</fullName>
    </alternativeName>
    <alternativeName>
        <fullName evidence="14">3-oxoacyl-[acyl-carrier-protein] synthase III</fullName>
    </alternativeName>
</protein>
<dbReference type="GO" id="GO:0004315">
    <property type="term" value="F:3-oxoacyl-[acyl-carrier-protein] synthase activity"/>
    <property type="evidence" value="ECO:0007669"/>
    <property type="project" value="InterPro"/>
</dbReference>
<comment type="subunit">
    <text evidence="14">Homodimer.</text>
</comment>
<comment type="function">
    <text evidence="14">Catalyzes the condensation reaction of fatty acid synthesis by the addition to an acyl acceptor of two carbons from malonyl-ACP. Catalyzes the first condensation reaction which initiates fatty acid synthesis and may therefore play a role in governing the total rate of fatty acid production. Possesses both acetoacetyl-ACP synthase and acetyl transacylase activities. Its substrate specificity determines the biosynthesis of branched-chain and/or straight-chain of fatty acids.</text>
</comment>
<evidence type="ECO:0000256" key="11">
    <source>
        <dbReference type="ARBA" id="ARBA00052407"/>
    </source>
</evidence>
<dbReference type="GO" id="GO:0044550">
    <property type="term" value="P:secondary metabolite biosynthetic process"/>
    <property type="evidence" value="ECO:0007669"/>
    <property type="project" value="TreeGrafter"/>
</dbReference>
<keyword evidence="7 14" id="KW-0443">Lipid metabolism</keyword>
<evidence type="ECO:0000256" key="6">
    <source>
        <dbReference type="ARBA" id="ARBA00022832"/>
    </source>
</evidence>
<feature type="active site" evidence="14">
    <location>
        <position position="111"/>
    </location>
</feature>
<keyword evidence="4 14" id="KW-0444">Lipid biosynthesis</keyword>
<evidence type="ECO:0000259" key="16">
    <source>
        <dbReference type="Pfam" id="PF08545"/>
    </source>
</evidence>
<dbReference type="GO" id="GO:0005737">
    <property type="term" value="C:cytoplasm"/>
    <property type="evidence" value="ECO:0007669"/>
    <property type="project" value="UniProtKB-SubCell"/>
</dbReference>
<evidence type="ECO:0000256" key="5">
    <source>
        <dbReference type="ARBA" id="ARBA00022679"/>
    </source>
</evidence>
<evidence type="ECO:0000313" key="18">
    <source>
        <dbReference type="Proteomes" id="UP000595897"/>
    </source>
</evidence>
<dbReference type="GO" id="GO:0006633">
    <property type="term" value="P:fatty acid biosynthetic process"/>
    <property type="evidence" value="ECO:0007669"/>
    <property type="project" value="UniProtKB-UniRule"/>
</dbReference>
<comment type="catalytic activity">
    <reaction evidence="13">
        <text>3-methylbutanoyl-CoA + malonyl-[ACP] + H(+) = 5-methyl-3-oxohexanoyl-[ACP] + CO2 + CoA</text>
        <dbReference type="Rhea" id="RHEA:42272"/>
        <dbReference type="Rhea" id="RHEA-COMP:9623"/>
        <dbReference type="Rhea" id="RHEA-COMP:9941"/>
        <dbReference type="ChEBI" id="CHEBI:15378"/>
        <dbReference type="ChEBI" id="CHEBI:16526"/>
        <dbReference type="ChEBI" id="CHEBI:57287"/>
        <dbReference type="ChEBI" id="CHEBI:57345"/>
        <dbReference type="ChEBI" id="CHEBI:78449"/>
        <dbReference type="ChEBI" id="CHEBI:78822"/>
        <dbReference type="EC" id="2.3.1.300"/>
    </reaction>
    <physiologicalReaction direction="left-to-right" evidence="13">
        <dbReference type="Rhea" id="RHEA:42273"/>
    </physiologicalReaction>
</comment>
<dbReference type="InterPro" id="IPR016039">
    <property type="entry name" value="Thiolase-like"/>
</dbReference>
<evidence type="ECO:0000256" key="14">
    <source>
        <dbReference type="HAMAP-Rule" id="MF_01815"/>
    </source>
</evidence>